<evidence type="ECO:0000256" key="5">
    <source>
        <dbReference type="ARBA" id="ARBA00022723"/>
    </source>
</evidence>
<dbReference type="SUPFAM" id="SSF48403">
    <property type="entry name" value="Ankyrin repeat"/>
    <property type="match status" value="1"/>
</dbReference>
<evidence type="ECO:0000256" key="8">
    <source>
        <dbReference type="ARBA" id="ARBA00022786"/>
    </source>
</evidence>
<dbReference type="InterPro" id="IPR002110">
    <property type="entry name" value="Ankyrin_rpt"/>
</dbReference>
<evidence type="ECO:0000256" key="11">
    <source>
        <dbReference type="PROSITE-ProRule" id="PRU00023"/>
    </source>
</evidence>
<dbReference type="Pfam" id="PF12796">
    <property type="entry name" value="Ank_2"/>
    <property type="match status" value="2"/>
</dbReference>
<keyword evidence="8" id="KW-0833">Ubl conjugation pathway</keyword>
<evidence type="ECO:0000256" key="1">
    <source>
        <dbReference type="ARBA" id="ARBA00000900"/>
    </source>
</evidence>
<comment type="catalytic activity">
    <reaction evidence="1">
        <text>S-ubiquitinyl-[E2 ubiquitin-conjugating enzyme]-L-cysteine + [acceptor protein]-L-lysine = [E2 ubiquitin-conjugating enzyme]-L-cysteine + N(6)-ubiquitinyl-[acceptor protein]-L-lysine.</text>
        <dbReference type="EC" id="2.3.2.27"/>
    </reaction>
</comment>
<evidence type="ECO:0000256" key="2">
    <source>
        <dbReference type="ARBA" id="ARBA00004906"/>
    </source>
</evidence>
<evidence type="ECO:0000256" key="10">
    <source>
        <dbReference type="ARBA" id="ARBA00023043"/>
    </source>
</evidence>
<dbReference type="Pfam" id="PF24921">
    <property type="entry name" value="RING_XB3-XBAT31"/>
    <property type="match status" value="1"/>
</dbReference>
<dbReference type="PROSITE" id="PS50088">
    <property type="entry name" value="ANK_REPEAT"/>
    <property type="match status" value="4"/>
</dbReference>
<keyword evidence="13" id="KW-0175">Coiled coil</keyword>
<keyword evidence="4" id="KW-0808">Transferase</keyword>
<dbReference type="Pfam" id="PF00023">
    <property type="entry name" value="Ank"/>
    <property type="match status" value="1"/>
</dbReference>
<dbReference type="PROSITE" id="PS50089">
    <property type="entry name" value="ZF_RING_2"/>
    <property type="match status" value="1"/>
</dbReference>
<keyword evidence="6" id="KW-0677">Repeat</keyword>
<feature type="domain" description="RING-type" evidence="15">
    <location>
        <begin position="321"/>
        <end position="370"/>
    </location>
</feature>
<evidence type="ECO:0000256" key="4">
    <source>
        <dbReference type="ARBA" id="ARBA00022679"/>
    </source>
</evidence>
<dbReference type="InterPro" id="IPR036770">
    <property type="entry name" value="Ankyrin_rpt-contain_sf"/>
</dbReference>
<sequence>MGQGPSCGERFENGLFRAVQNGDLELVDAMVRTDPTVLEQTTPRMKMSALHIAAAYGQIEILSMLLERSVNPDVLNCNKQTPLMLATMNGKISCVQRLIEAGANILMFDSLNRRTCLHYAAYYGHSDCLEAIISAAHSDPVAATWGFLRYVNIRDGGGATPLHIAARRRQPRCAQILLANGALVCALTCGYGYPGSSPLHLAARSGSLECVRELLAGGAERLQVDAAGRIPYTVAMKRKNRACAALLNPSAAEPLVWPSKLKFINELNQEAKALLERALVEANMEREKAILQQISCSPPSPLQSDVELDDAESEGCNVELCCICFEHVCTLEVHPCGHQMCAPCTLALCCYKKPNISSNSPTAPLCPFCRGSITQLLVAKIKVTDNAESEISSSKQRRSKKSNFSEGSSSFKSLSALGSLGKIGGQSTGRFPVECDEEVDKSF</sequence>
<feature type="repeat" description="ANK" evidence="11">
    <location>
        <begin position="78"/>
        <end position="110"/>
    </location>
</feature>
<evidence type="ECO:0000256" key="12">
    <source>
        <dbReference type="PROSITE-ProRule" id="PRU00175"/>
    </source>
</evidence>
<dbReference type="Proteomes" id="UP000504609">
    <property type="component" value="Unplaced"/>
</dbReference>
<dbReference type="KEGG" id="cmos:111453161"/>
<evidence type="ECO:0000256" key="3">
    <source>
        <dbReference type="ARBA" id="ARBA00012483"/>
    </source>
</evidence>
<keyword evidence="16" id="KW-1185">Reference proteome</keyword>
<dbReference type="AlphaFoldDB" id="A0A6J1GE37"/>
<dbReference type="SUPFAM" id="SSF57850">
    <property type="entry name" value="RING/U-box"/>
    <property type="match status" value="1"/>
</dbReference>
<dbReference type="Gene3D" id="1.25.40.20">
    <property type="entry name" value="Ankyrin repeat-containing domain"/>
    <property type="match status" value="2"/>
</dbReference>
<dbReference type="GO" id="GO:0061630">
    <property type="term" value="F:ubiquitin protein ligase activity"/>
    <property type="evidence" value="ECO:0007669"/>
    <property type="project" value="UniProtKB-EC"/>
</dbReference>
<dbReference type="GO" id="GO:0008270">
    <property type="term" value="F:zinc ion binding"/>
    <property type="evidence" value="ECO:0007669"/>
    <property type="project" value="UniProtKB-KW"/>
</dbReference>
<feature type="region of interest" description="Disordered" evidence="14">
    <location>
        <begin position="389"/>
        <end position="443"/>
    </location>
</feature>
<evidence type="ECO:0000256" key="7">
    <source>
        <dbReference type="ARBA" id="ARBA00022771"/>
    </source>
</evidence>
<keyword evidence="9" id="KW-0862">Zinc</keyword>
<keyword evidence="7 12" id="KW-0863">Zinc-finger</keyword>
<dbReference type="InterPro" id="IPR056760">
    <property type="entry name" value="RING_XB3-like"/>
</dbReference>
<feature type="compositionally biased region" description="Acidic residues" evidence="14">
    <location>
        <begin position="434"/>
        <end position="443"/>
    </location>
</feature>
<dbReference type="PANTHER" id="PTHR24198">
    <property type="entry name" value="ANKYRIN REPEAT AND PROTEIN KINASE DOMAIN-CONTAINING PROTEIN"/>
    <property type="match status" value="1"/>
</dbReference>
<protein>
    <recommendedName>
        <fullName evidence="3">RING-type E3 ubiquitin transferase</fullName>
        <ecNumber evidence="3">2.3.2.27</ecNumber>
    </recommendedName>
</protein>
<dbReference type="InterPro" id="IPR001841">
    <property type="entry name" value="Znf_RING"/>
</dbReference>
<feature type="coiled-coil region" evidence="13">
    <location>
        <begin position="261"/>
        <end position="292"/>
    </location>
</feature>
<feature type="compositionally biased region" description="Low complexity" evidence="14">
    <location>
        <begin position="402"/>
        <end position="420"/>
    </location>
</feature>
<gene>
    <name evidence="17" type="primary">LOC111453161</name>
</gene>
<evidence type="ECO:0000259" key="15">
    <source>
        <dbReference type="PROSITE" id="PS50089"/>
    </source>
</evidence>
<dbReference type="EC" id="2.3.2.27" evidence="3"/>
<proteinExistence type="predicted"/>
<accession>A0A6J1GE37</accession>
<evidence type="ECO:0000256" key="14">
    <source>
        <dbReference type="SAM" id="MobiDB-lite"/>
    </source>
</evidence>
<feature type="repeat" description="ANK" evidence="11">
    <location>
        <begin position="194"/>
        <end position="226"/>
    </location>
</feature>
<dbReference type="SMART" id="SM00248">
    <property type="entry name" value="ANK"/>
    <property type="match status" value="6"/>
</dbReference>
<dbReference type="RefSeq" id="XP_022949905.1">
    <property type="nucleotide sequence ID" value="XM_023094137.1"/>
</dbReference>
<feature type="repeat" description="ANK" evidence="11">
    <location>
        <begin position="157"/>
        <end position="182"/>
    </location>
</feature>
<organism evidence="16 17">
    <name type="scientific">Cucurbita moschata</name>
    <name type="common">Winter crookneck squash</name>
    <name type="synonym">Cucurbita pepo var. moschata</name>
    <dbReference type="NCBI Taxonomy" id="3662"/>
    <lineage>
        <taxon>Eukaryota</taxon>
        <taxon>Viridiplantae</taxon>
        <taxon>Streptophyta</taxon>
        <taxon>Embryophyta</taxon>
        <taxon>Tracheophyta</taxon>
        <taxon>Spermatophyta</taxon>
        <taxon>Magnoliopsida</taxon>
        <taxon>eudicotyledons</taxon>
        <taxon>Gunneridae</taxon>
        <taxon>Pentapetalae</taxon>
        <taxon>rosids</taxon>
        <taxon>fabids</taxon>
        <taxon>Cucurbitales</taxon>
        <taxon>Cucurbitaceae</taxon>
        <taxon>Cucurbiteae</taxon>
        <taxon>Cucurbita</taxon>
    </lineage>
</organism>
<evidence type="ECO:0000256" key="6">
    <source>
        <dbReference type="ARBA" id="ARBA00022737"/>
    </source>
</evidence>
<feature type="repeat" description="ANK" evidence="11">
    <location>
        <begin position="45"/>
        <end position="77"/>
    </location>
</feature>
<reference evidence="17" key="1">
    <citation type="submission" date="2025-08" db="UniProtKB">
        <authorList>
            <consortium name="RefSeq"/>
        </authorList>
    </citation>
    <scope>IDENTIFICATION</scope>
    <source>
        <tissue evidence="17">Young leaves</tissue>
    </source>
</reference>
<comment type="pathway">
    <text evidence="2">Protein modification; protein ubiquitination.</text>
</comment>
<keyword evidence="10 11" id="KW-0040">ANK repeat</keyword>
<evidence type="ECO:0000313" key="17">
    <source>
        <dbReference type="RefSeq" id="XP_022949905.1"/>
    </source>
</evidence>
<dbReference type="GeneID" id="111453161"/>
<name>A0A6J1GE37_CUCMO</name>
<evidence type="ECO:0000256" key="9">
    <source>
        <dbReference type="ARBA" id="ARBA00022833"/>
    </source>
</evidence>
<dbReference type="PANTHER" id="PTHR24198:SF165">
    <property type="entry name" value="ANKYRIN REPEAT-CONTAINING PROTEIN-RELATED"/>
    <property type="match status" value="1"/>
</dbReference>
<evidence type="ECO:0000313" key="16">
    <source>
        <dbReference type="Proteomes" id="UP000504609"/>
    </source>
</evidence>
<dbReference type="PROSITE" id="PS50297">
    <property type="entry name" value="ANK_REP_REGION"/>
    <property type="match status" value="4"/>
</dbReference>
<keyword evidence="5" id="KW-0479">Metal-binding</keyword>
<evidence type="ECO:0000256" key="13">
    <source>
        <dbReference type="SAM" id="Coils"/>
    </source>
</evidence>